<dbReference type="AlphaFoldDB" id="A0A2H5A3H1"/>
<dbReference type="Gene3D" id="2.30.110.10">
    <property type="entry name" value="Electron Transport, Fmn-binding Protein, Chain A"/>
    <property type="match status" value="1"/>
</dbReference>
<proteinExistence type="predicted"/>
<protein>
    <recommendedName>
        <fullName evidence="3">Pyridoxamine 5'-phosphate oxidase</fullName>
    </recommendedName>
</protein>
<dbReference type="Pfam" id="PF12900">
    <property type="entry name" value="Pyridox_ox_2"/>
    <property type="match status" value="1"/>
</dbReference>
<name>A0A2H5A3H1_9EURY</name>
<evidence type="ECO:0008006" key="3">
    <source>
        <dbReference type="Google" id="ProtNLM"/>
    </source>
</evidence>
<evidence type="ECO:0000313" key="2">
    <source>
        <dbReference type="Proteomes" id="UP000242917"/>
    </source>
</evidence>
<dbReference type="OrthoDB" id="953at2157"/>
<sequence length="150" mass="16343">MASEFQPLLGGEVKDSVIDEVLAESGVGVLSMAAEGVPYGVPLSFGYDGEDTLYFVFLGATTELRKETYAEQTDVASFTTFDIGPAGAWRSVIVAGPLNRIEIDEWDTARESLAANAYQSNLLSEYELQENPNVWALEIRERSGRAVGQQ</sequence>
<dbReference type="KEGG" id="hta:BVU17_17160"/>
<keyword evidence="2" id="KW-1185">Reference proteome</keyword>
<dbReference type="EMBL" id="CP019155">
    <property type="protein sequence ID" value="AUG49298.1"/>
    <property type="molecule type" value="Genomic_DNA"/>
</dbReference>
<accession>A0A2H5A3H1</accession>
<dbReference type="InterPro" id="IPR012349">
    <property type="entry name" value="Split_barrel_FMN-bd"/>
</dbReference>
<dbReference type="Proteomes" id="UP000242917">
    <property type="component" value="Chromosome II"/>
</dbReference>
<gene>
    <name evidence="1" type="ORF">BVU17_17160</name>
</gene>
<reference evidence="1 2" key="1">
    <citation type="submission" date="2017-01" db="EMBL/GenBank/DDBJ databases">
        <title>A Red Light-Sensitive Sensory Rhodopsin I From Haloarcula taiwanensis, A New Haloarchaeon Isolated From Taiwan.</title>
        <authorList>
            <person name="Yang C.-S."/>
            <person name="Han Y.-A."/>
            <person name="Chen P.-C."/>
            <person name="Ng W.V."/>
            <person name="Chen T.-W."/>
        </authorList>
    </citation>
    <scope>NUCLEOTIDE SEQUENCE [LARGE SCALE GENOMIC DNA]</scope>
    <source>
        <strain evidence="1 2">Taiwanensis</strain>
    </source>
</reference>
<evidence type="ECO:0000313" key="1">
    <source>
        <dbReference type="EMBL" id="AUG49298.1"/>
    </source>
</evidence>
<organism evidence="1 2">
    <name type="scientific">Haloarcula taiwanensis</name>
    <dbReference type="NCBI Taxonomy" id="1932004"/>
    <lineage>
        <taxon>Archaea</taxon>
        <taxon>Methanobacteriati</taxon>
        <taxon>Methanobacteriota</taxon>
        <taxon>Stenosarchaea group</taxon>
        <taxon>Halobacteria</taxon>
        <taxon>Halobacteriales</taxon>
        <taxon>Haloarculaceae</taxon>
        <taxon>Haloarcula</taxon>
    </lineage>
</organism>
<dbReference type="InterPro" id="IPR024747">
    <property type="entry name" value="Pyridox_Oxase-rel"/>
</dbReference>
<dbReference type="SUPFAM" id="SSF50475">
    <property type="entry name" value="FMN-binding split barrel"/>
    <property type="match status" value="1"/>
</dbReference>